<name>A0ABU4JZH8_9ACTN</name>
<dbReference type="Proteomes" id="UP001278571">
    <property type="component" value="Unassembled WGS sequence"/>
</dbReference>
<reference evidence="1 2" key="1">
    <citation type="submission" date="2023-10" db="EMBL/GenBank/DDBJ databases">
        <authorList>
            <person name="Wang X.X."/>
        </authorList>
    </citation>
    <scope>NUCLEOTIDE SEQUENCE [LARGE SCALE GENOMIC DNA]</scope>
    <source>
        <strain evidence="1 2">NBRC 12816</strain>
    </source>
</reference>
<protein>
    <recommendedName>
        <fullName evidence="3">Histidine kinase/HSP90-like ATPase domain-containing protein</fullName>
    </recommendedName>
</protein>
<evidence type="ECO:0000313" key="1">
    <source>
        <dbReference type="EMBL" id="MDX2290908.1"/>
    </source>
</evidence>
<dbReference type="RefSeq" id="WP_319007499.1">
    <property type="nucleotide sequence ID" value="NZ_JAWJZF010000161.1"/>
</dbReference>
<evidence type="ECO:0008006" key="3">
    <source>
        <dbReference type="Google" id="ProtNLM"/>
    </source>
</evidence>
<gene>
    <name evidence="1" type="ORF">R2363_01730</name>
</gene>
<organism evidence="1 2">
    <name type="scientific">Streptomyces roseolus</name>
    <dbReference type="NCBI Taxonomy" id="67358"/>
    <lineage>
        <taxon>Bacteria</taxon>
        <taxon>Bacillati</taxon>
        <taxon>Actinomycetota</taxon>
        <taxon>Actinomycetes</taxon>
        <taxon>Kitasatosporales</taxon>
        <taxon>Streptomycetaceae</taxon>
        <taxon>Streptomyces</taxon>
    </lineage>
</organism>
<evidence type="ECO:0000313" key="2">
    <source>
        <dbReference type="Proteomes" id="UP001278571"/>
    </source>
</evidence>
<dbReference type="EMBL" id="JAWJZF010000161">
    <property type="protein sequence ID" value="MDX2290908.1"/>
    <property type="molecule type" value="Genomic_DNA"/>
</dbReference>
<comment type="caution">
    <text evidence="1">The sequence shown here is derived from an EMBL/GenBank/DDBJ whole genome shotgun (WGS) entry which is preliminary data.</text>
</comment>
<sequence>MTGPVRRCELTGPGAAARARAEVHRLADEALLAGLPVSEVVEGDAALVASELVAHTDGDCALELALTAGGMDIRVASSTWQAAPGGREHLAWWGLLRLLARDMTVRTHTVAGVTTVRVQVADAGPGC</sequence>
<accession>A0ABU4JZH8</accession>
<proteinExistence type="predicted"/>
<keyword evidence="2" id="KW-1185">Reference proteome</keyword>